<gene>
    <name evidence="1" type="ORF">CE91St3_12330</name>
    <name evidence="2" type="ORF">GMD82_15225</name>
    <name evidence="3" type="ORF">GME02_18620</name>
</gene>
<dbReference type="EMBL" id="BQNZ01000001">
    <property type="protein sequence ID" value="GKH71370.1"/>
    <property type="molecule type" value="Genomic_DNA"/>
</dbReference>
<dbReference type="EMBL" id="WNDD01000028">
    <property type="protein sequence ID" value="MTV03612.1"/>
    <property type="molecule type" value="Genomic_DNA"/>
</dbReference>
<comment type="caution">
    <text evidence="3">The sequence shown here is derived from an EMBL/GenBank/DDBJ whole genome shotgun (WGS) entry which is preliminary data.</text>
</comment>
<dbReference type="Pfam" id="PF19775">
    <property type="entry name" value="DUF6261"/>
    <property type="match status" value="1"/>
</dbReference>
<dbReference type="EMBL" id="WNCN01000023">
    <property type="protein sequence ID" value="MTU40776.1"/>
    <property type="molecule type" value="Genomic_DNA"/>
</dbReference>
<evidence type="ECO:0000313" key="5">
    <source>
        <dbReference type="Proteomes" id="UP000482671"/>
    </source>
</evidence>
<dbReference type="Proteomes" id="UP001055114">
    <property type="component" value="Unassembled WGS sequence"/>
</dbReference>
<protein>
    <submittedName>
        <fullName evidence="3">Uncharacterized protein</fullName>
    </submittedName>
</protein>
<dbReference type="OrthoDB" id="1081205at2"/>
<evidence type="ECO:0000313" key="2">
    <source>
        <dbReference type="EMBL" id="MTU40776.1"/>
    </source>
</evidence>
<evidence type="ECO:0000313" key="1">
    <source>
        <dbReference type="EMBL" id="GKH71370.1"/>
    </source>
</evidence>
<reference evidence="4 5" key="1">
    <citation type="journal article" date="2019" name="Nat. Med.">
        <title>A library of human gut bacterial isolates paired with longitudinal multiomics data enables mechanistic microbiome research.</title>
        <authorList>
            <person name="Poyet M."/>
            <person name="Groussin M."/>
            <person name="Gibbons S.M."/>
            <person name="Avila-Pacheco J."/>
            <person name="Jiang X."/>
            <person name="Kearney S.M."/>
            <person name="Perrotta A.R."/>
            <person name="Berdy B."/>
            <person name="Zhao S."/>
            <person name="Lieberman T.D."/>
            <person name="Swanson P.K."/>
            <person name="Smith M."/>
            <person name="Roesemann S."/>
            <person name="Alexander J.E."/>
            <person name="Rich S.A."/>
            <person name="Livny J."/>
            <person name="Vlamakis H."/>
            <person name="Clish C."/>
            <person name="Bullock K."/>
            <person name="Deik A."/>
            <person name="Scott J."/>
            <person name="Pierce K.A."/>
            <person name="Xavier R.J."/>
            <person name="Alm E.J."/>
        </authorList>
    </citation>
    <scope>NUCLEOTIDE SEQUENCE [LARGE SCALE GENOMIC DNA]</scope>
    <source>
        <strain evidence="3 5">BIOML-A11</strain>
        <strain evidence="2 4">BIOML-A29</strain>
    </source>
</reference>
<dbReference type="GeneID" id="49205236"/>
<dbReference type="Proteomes" id="UP000482671">
    <property type="component" value="Unassembled WGS sequence"/>
</dbReference>
<dbReference type="InterPro" id="IPR046228">
    <property type="entry name" value="DUF6261"/>
</dbReference>
<proteinExistence type="predicted"/>
<name>A0A351E0V0_9BACT</name>
<dbReference type="STRING" id="46503.ERS852463_03103"/>
<dbReference type="Proteomes" id="UP000434916">
    <property type="component" value="Unassembled WGS sequence"/>
</dbReference>
<dbReference type="RefSeq" id="WP_005638750.1">
    <property type="nucleotide sequence ID" value="NZ_BAABYG010000001.1"/>
</dbReference>
<evidence type="ECO:0000313" key="3">
    <source>
        <dbReference type="EMBL" id="MTV03612.1"/>
    </source>
</evidence>
<organism evidence="3 5">
    <name type="scientific">Parabacteroides merdae</name>
    <dbReference type="NCBI Taxonomy" id="46503"/>
    <lineage>
        <taxon>Bacteria</taxon>
        <taxon>Pseudomonadati</taxon>
        <taxon>Bacteroidota</taxon>
        <taxon>Bacteroidia</taxon>
        <taxon>Bacteroidales</taxon>
        <taxon>Tannerellaceae</taxon>
        <taxon>Parabacteroides</taxon>
    </lineage>
</organism>
<dbReference type="AlphaFoldDB" id="A0A351E0V0"/>
<sequence>MKKIIRILNLDIHSLNNAEYKNFMERFFKLIPLKAVSGEGDRPSELRLLGEEENMTSDFVGISDEDKATFNADMLLLTDVVNQSRTNDNTALLLNLDKRRDPLVSFIINTTSIGRKSSNPAYAQACISLYNILKPYRGIQNIPMQQETAQIKGMLYDLDKPENKQKITLLHLDDTVSELRNVNDEFDALSSDRTNERAINAVGTAKEIRHRLNSQYDYITTTIFAHSIAVPSDEATLFITQLNQLIDETRTAYNLRKGITASNKNKGQGGNDERPGEL</sequence>
<evidence type="ECO:0000313" key="4">
    <source>
        <dbReference type="Proteomes" id="UP000434916"/>
    </source>
</evidence>
<keyword evidence="4" id="KW-1185">Reference proteome</keyword>
<accession>A0A351E0V0</accession>
<reference evidence="1" key="2">
    <citation type="submission" date="2022-01" db="EMBL/GenBank/DDBJ databases">
        <title>Novel bile acid biosynthetic pathways are enriched in the microbiome of centenarians.</title>
        <authorList>
            <person name="Sato Y."/>
            <person name="Atarashi K."/>
            <person name="Plichta R.D."/>
            <person name="Arai Y."/>
            <person name="Sasajima S."/>
            <person name="Kearney M.S."/>
            <person name="Suda W."/>
            <person name="Takeshita K."/>
            <person name="Sasaki T."/>
            <person name="Okamoto S."/>
            <person name="Skelly N.A."/>
            <person name="Okamura Y."/>
            <person name="Vlamakis H."/>
            <person name="Li Y."/>
            <person name="Tanoue T."/>
            <person name="Takei H."/>
            <person name="Nittono H."/>
            <person name="Narushima S."/>
            <person name="Irie J."/>
            <person name="Itoh H."/>
            <person name="Moriya K."/>
            <person name="Sugiura Y."/>
            <person name="Suematsu M."/>
            <person name="Moritoki N."/>
            <person name="Shibata S."/>
            <person name="Littman R.D."/>
            <person name="Fischbach A.M."/>
            <person name="Uwamino Y."/>
            <person name="Inoue T."/>
            <person name="Honda A."/>
            <person name="Hattori M."/>
            <person name="Murai T."/>
            <person name="Xavier J.R."/>
            <person name="Hirose N."/>
            <person name="Honda K."/>
        </authorList>
    </citation>
    <scope>NUCLEOTIDE SEQUENCE</scope>
    <source>
        <strain evidence="1">CE91-St3</strain>
    </source>
</reference>